<keyword evidence="4" id="KW-1185">Reference proteome</keyword>
<sequence length="204" mass="21912">MKKISTLLIALGLTMGSAAQAATFDFTGTISNHNDVIRIPFSLINTSSDVKVWTDSFLNGLNFDPITAVWKNIAGSWSKVGENDDNAGIAAGQTIYDSGLTFSSLESGDYLFTIATYNNFSVSNNLSDGFSFDNQTPIALANWTQPANHAGMGNAWSVHLSGVDSAIAPVPEPETYALTLLGMGLLGMRVMRSRQRRITPQLQA</sequence>
<name>A0ABV8CRP2_9GAMM</name>
<feature type="chain" id="PRO_5047145767" evidence="1">
    <location>
        <begin position="22"/>
        <end position="204"/>
    </location>
</feature>
<proteinExistence type="predicted"/>
<dbReference type="NCBIfam" id="TIGR02595">
    <property type="entry name" value="PEP_CTERM"/>
    <property type="match status" value="1"/>
</dbReference>
<evidence type="ECO:0000259" key="2">
    <source>
        <dbReference type="Pfam" id="PF07589"/>
    </source>
</evidence>
<protein>
    <submittedName>
        <fullName evidence="3">DVUA0089 family protein</fullName>
    </submittedName>
</protein>
<organism evidence="3 4">
    <name type="scientific">Pseudaeromonas sharmana</name>
    <dbReference type="NCBI Taxonomy" id="328412"/>
    <lineage>
        <taxon>Bacteria</taxon>
        <taxon>Pseudomonadati</taxon>
        <taxon>Pseudomonadota</taxon>
        <taxon>Gammaproteobacteria</taxon>
        <taxon>Aeromonadales</taxon>
        <taxon>Aeromonadaceae</taxon>
        <taxon>Pseudaeromonas</taxon>
    </lineage>
</organism>
<dbReference type="EMBL" id="JBHSAF010000015">
    <property type="protein sequence ID" value="MFC3914720.1"/>
    <property type="molecule type" value="Genomic_DNA"/>
</dbReference>
<comment type="caution">
    <text evidence="3">The sequence shown here is derived from an EMBL/GenBank/DDBJ whole genome shotgun (WGS) entry which is preliminary data.</text>
</comment>
<evidence type="ECO:0000313" key="3">
    <source>
        <dbReference type="EMBL" id="MFC3914720.1"/>
    </source>
</evidence>
<gene>
    <name evidence="3" type="ORF">ACFOSS_14820</name>
</gene>
<dbReference type="InterPro" id="IPR013424">
    <property type="entry name" value="Ice-binding_C"/>
</dbReference>
<dbReference type="RefSeq" id="WP_377154006.1">
    <property type="nucleotide sequence ID" value="NZ_JBHSAF010000015.1"/>
</dbReference>
<evidence type="ECO:0000256" key="1">
    <source>
        <dbReference type="SAM" id="SignalP"/>
    </source>
</evidence>
<feature type="signal peptide" evidence="1">
    <location>
        <begin position="1"/>
        <end position="21"/>
    </location>
</feature>
<keyword evidence="1" id="KW-0732">Signal</keyword>
<dbReference type="Proteomes" id="UP001595692">
    <property type="component" value="Unassembled WGS sequence"/>
</dbReference>
<dbReference type="Pfam" id="PF07589">
    <property type="entry name" value="PEP-CTERM"/>
    <property type="match status" value="1"/>
</dbReference>
<dbReference type="NCBIfam" id="NF038127">
    <property type="entry name" value="FDP_fam"/>
    <property type="match status" value="1"/>
</dbReference>
<feature type="domain" description="Ice-binding protein C-terminal" evidence="2">
    <location>
        <begin position="169"/>
        <end position="194"/>
    </location>
</feature>
<accession>A0ABV8CRP2</accession>
<reference evidence="4" key="1">
    <citation type="journal article" date="2019" name="Int. J. Syst. Evol. Microbiol.">
        <title>The Global Catalogue of Microorganisms (GCM) 10K type strain sequencing project: providing services to taxonomists for standard genome sequencing and annotation.</title>
        <authorList>
            <consortium name="The Broad Institute Genomics Platform"/>
            <consortium name="The Broad Institute Genome Sequencing Center for Infectious Disease"/>
            <person name="Wu L."/>
            <person name="Ma J."/>
        </authorList>
    </citation>
    <scope>NUCLEOTIDE SEQUENCE [LARGE SCALE GENOMIC DNA]</scope>
    <source>
        <strain evidence="4">CCUG 54939</strain>
    </source>
</reference>
<evidence type="ECO:0000313" key="4">
    <source>
        <dbReference type="Proteomes" id="UP001595692"/>
    </source>
</evidence>